<keyword evidence="2" id="KW-0472">Membrane</keyword>
<evidence type="ECO:0000256" key="2">
    <source>
        <dbReference type="SAM" id="Phobius"/>
    </source>
</evidence>
<evidence type="ECO:0000256" key="1">
    <source>
        <dbReference type="SAM" id="MobiDB-lite"/>
    </source>
</evidence>
<keyword evidence="2" id="KW-0812">Transmembrane</keyword>
<gene>
    <name evidence="3" type="ORF">TPSB3V08_LOCUS849</name>
</gene>
<name>A0A7R9GUP2_TIMPO</name>
<feature type="transmembrane region" description="Helical" evidence="2">
    <location>
        <begin position="12"/>
        <end position="33"/>
    </location>
</feature>
<sequence length="111" mass="12312">MNECGSRDLIPFFLFPAVLDVVAVLISVVWSVAERGNCLGDTQFLFLHHLNCTCSSGAVVHTCEDPSCRQPSGPRYDERLWDIHMKVGPWGAGPTPVSNESTEDVPKIFRH</sequence>
<reference evidence="3" key="1">
    <citation type="submission" date="2020-11" db="EMBL/GenBank/DDBJ databases">
        <authorList>
            <person name="Tran Van P."/>
        </authorList>
    </citation>
    <scope>NUCLEOTIDE SEQUENCE</scope>
</reference>
<keyword evidence="2" id="KW-1133">Transmembrane helix</keyword>
<dbReference type="EMBL" id="OD000291">
    <property type="protein sequence ID" value="CAD7396820.1"/>
    <property type="molecule type" value="Genomic_DNA"/>
</dbReference>
<dbReference type="AlphaFoldDB" id="A0A7R9GUP2"/>
<evidence type="ECO:0000313" key="3">
    <source>
        <dbReference type="EMBL" id="CAD7396820.1"/>
    </source>
</evidence>
<protein>
    <submittedName>
        <fullName evidence="3">Uncharacterized protein</fullName>
    </submittedName>
</protein>
<proteinExistence type="predicted"/>
<feature type="region of interest" description="Disordered" evidence="1">
    <location>
        <begin position="92"/>
        <end position="111"/>
    </location>
</feature>
<organism evidence="3">
    <name type="scientific">Timema poppense</name>
    <name type="common">Walking stick</name>
    <dbReference type="NCBI Taxonomy" id="170557"/>
    <lineage>
        <taxon>Eukaryota</taxon>
        <taxon>Metazoa</taxon>
        <taxon>Ecdysozoa</taxon>
        <taxon>Arthropoda</taxon>
        <taxon>Hexapoda</taxon>
        <taxon>Insecta</taxon>
        <taxon>Pterygota</taxon>
        <taxon>Neoptera</taxon>
        <taxon>Polyneoptera</taxon>
        <taxon>Phasmatodea</taxon>
        <taxon>Timematodea</taxon>
        <taxon>Timematoidea</taxon>
        <taxon>Timematidae</taxon>
        <taxon>Timema</taxon>
    </lineage>
</organism>
<accession>A0A7R9GUP2</accession>